<keyword evidence="2" id="KW-1185">Reference proteome</keyword>
<reference evidence="1 2" key="1">
    <citation type="submission" date="2015-10" db="EMBL/GenBank/DDBJ databases">
        <title>Candidatus Desulfofervidus auxilii, a hydrogenotrophic sulfate-reducing bacterium involved in the thermophilic anaerobic oxidation of methane.</title>
        <authorList>
            <person name="Krukenberg V."/>
            <person name="Richter M."/>
            <person name="Wegener G."/>
        </authorList>
    </citation>
    <scope>NUCLEOTIDE SEQUENCE [LARGE SCALE GENOMIC DNA]</scope>
    <source>
        <strain evidence="1 2">HS1</strain>
    </source>
</reference>
<dbReference type="KEGG" id="daw:HS1_000953"/>
<accession>A0A7U4QK08</accession>
<gene>
    <name evidence="1" type="ORF">HS1_000953</name>
</gene>
<dbReference type="RefSeq" id="WP_156469391.1">
    <property type="nucleotide sequence ID" value="NZ_CP013015.1"/>
</dbReference>
<dbReference type="AlphaFoldDB" id="A0A7U4QK08"/>
<protein>
    <recommendedName>
        <fullName evidence="3">IS256 family transposase</fullName>
    </recommendedName>
</protein>
<evidence type="ECO:0000313" key="2">
    <source>
        <dbReference type="Proteomes" id="UP000070560"/>
    </source>
</evidence>
<evidence type="ECO:0008006" key="3">
    <source>
        <dbReference type="Google" id="ProtNLM"/>
    </source>
</evidence>
<organism evidence="1 2">
    <name type="scientific">Desulfofervidus auxilii</name>
    <dbReference type="NCBI Taxonomy" id="1621989"/>
    <lineage>
        <taxon>Bacteria</taxon>
        <taxon>Pseudomonadati</taxon>
        <taxon>Thermodesulfobacteriota</taxon>
        <taxon>Candidatus Desulfofervidia</taxon>
        <taxon>Candidatus Desulfofervidales</taxon>
        <taxon>Candidatus Desulfofervidaceae</taxon>
        <taxon>Candidatus Desulfofervidus</taxon>
    </lineage>
</organism>
<sequence>MQTKENLSQTVKDVKVMETFPTEESCIRILFSLLKLQNENWEGKPVRDF</sequence>
<proteinExistence type="predicted"/>
<dbReference type="EMBL" id="CP013015">
    <property type="protein sequence ID" value="AMM40757.1"/>
    <property type="molecule type" value="Genomic_DNA"/>
</dbReference>
<name>A0A7U4QK08_DESA2</name>
<dbReference type="Proteomes" id="UP000070560">
    <property type="component" value="Chromosome"/>
</dbReference>
<evidence type="ECO:0000313" key="1">
    <source>
        <dbReference type="EMBL" id="AMM40757.1"/>
    </source>
</evidence>